<feature type="coiled-coil region" evidence="2">
    <location>
        <begin position="805"/>
        <end position="832"/>
    </location>
</feature>
<evidence type="ECO:0000313" key="5">
    <source>
        <dbReference type="Proteomes" id="UP000834106"/>
    </source>
</evidence>
<feature type="compositionally biased region" description="Pro residues" evidence="3">
    <location>
        <begin position="511"/>
        <end position="520"/>
    </location>
</feature>
<proteinExistence type="predicted"/>
<dbReference type="PANTHER" id="PTHR31342">
    <property type="entry name" value="PROTEIN CHUP1, CHLOROPLASTIC"/>
    <property type="match status" value="1"/>
</dbReference>
<evidence type="ECO:0000313" key="4">
    <source>
        <dbReference type="EMBL" id="CAI9783842.1"/>
    </source>
</evidence>
<feature type="compositionally biased region" description="Polar residues" evidence="3">
    <location>
        <begin position="377"/>
        <end position="386"/>
    </location>
</feature>
<name>A0AAD2A967_9LAMI</name>
<evidence type="ECO:0008006" key="6">
    <source>
        <dbReference type="Google" id="ProtNLM"/>
    </source>
</evidence>
<feature type="compositionally biased region" description="Pro residues" evidence="3">
    <location>
        <begin position="491"/>
        <end position="501"/>
    </location>
</feature>
<dbReference type="InterPro" id="IPR040265">
    <property type="entry name" value="CHUP1/IPGA1-like"/>
</dbReference>
<dbReference type="EMBL" id="OU503055">
    <property type="protein sequence ID" value="CAI9783842.1"/>
    <property type="molecule type" value="Genomic_DNA"/>
</dbReference>
<accession>A0AAD2A967</accession>
<feature type="region of interest" description="Disordered" evidence="3">
    <location>
        <begin position="375"/>
        <end position="549"/>
    </location>
</feature>
<reference evidence="4" key="1">
    <citation type="submission" date="2023-05" db="EMBL/GenBank/DDBJ databases">
        <authorList>
            <person name="Huff M."/>
        </authorList>
    </citation>
    <scope>NUCLEOTIDE SEQUENCE</scope>
</reference>
<dbReference type="Proteomes" id="UP000834106">
    <property type="component" value="Chromosome 20"/>
</dbReference>
<protein>
    <recommendedName>
        <fullName evidence="6">Hydroxyproline-rich glycoprotein family protein</fullName>
    </recommendedName>
</protein>
<keyword evidence="5" id="KW-1185">Reference proteome</keyword>
<evidence type="ECO:0000256" key="3">
    <source>
        <dbReference type="SAM" id="MobiDB-lite"/>
    </source>
</evidence>
<dbReference type="AlphaFoldDB" id="A0AAD2A967"/>
<sequence>MATGAFCGVAPFFFRRKIPGFEGKAIPHANKSNNASKIMKAMNGSPVRKSCEVAGNFLMNMEFKNKISTFRDLLDLPPCVGFASVNELLIWTLKDLLKLYPMVKPNITVSELEGASIHQGLKFFCDALKSLGNLWKNSGEWMVNAKYDASIKLDQIGLEQIALAMLEEIIKLARERLFDMMDDDEDMRGYSPPTNAFGKAFSESYSDNKNSVSSSPATPTSILPEMRKFSSKGEKMSYSPPRLLPLRVQAVEKLNPIDLKRLSLHMFHHTEAQDLKYSIQVRTDKQQLELQEKCNSEGKEDDVNEVNQDFEMLDDMEKIDDINQECEMKDDVTKILVTNSTGVRGSKGRNGLGSPRIQLVAAPDTRTNEDIKMVLPPTSSNLQSNDAEPLETSLKSPPMSPPNAVMYQLSEPPPLPPSQLMSPDKKESIPVAPSPGPLPNLQSNDAEPEVTSPTSPPMSPPNAVMYQIPEPPPLPPTQSTYPDRKVAIPMAPSPPPVPPLSPITSKSKVLPAPPPPPPLSPIRSKSKAMSAPPPPPPPPPPMTSRNTAAILTPSPQVILGNMSTPLPPPLLPVMSKNLAFPPPPPPPMSLKNGAPPPPLLPMASKNGAPLPPPPPISTLKGVVPLTGAAPPPPPGLAGAKNLLPKKATTKLRRSSQMGNLYRLLKGKVEGSSLDGKSSGRKGKIGASASGKQGMADALAEMTKRSAYFQQIEEDVKNYAESIKEVKAAINSFQTSDMHELLKFHEYIESNLEKLTDETQVLARFEDFPQKKLEALRMAAALYSKLDSTVNTLQNWPVVPPVGQLIDKAESYFNKIKIEMEGLERTKDEESKKFKSHKINFDFGILIRIKELMVDVSSSCMELALKEKRNASAEENQESKSEGRKKGSAKMLWKAFQFAFRVYTFAGGHDDRADKLTRELANEIETNNQ</sequence>
<feature type="region of interest" description="Disordered" evidence="3">
    <location>
        <begin position="670"/>
        <end position="690"/>
    </location>
</feature>
<dbReference type="PANTHER" id="PTHR31342:SF16">
    <property type="entry name" value="TALIN_MIDDLE DOMAIN-CONTAINING PROTEIN"/>
    <property type="match status" value="1"/>
</dbReference>
<organism evidence="4 5">
    <name type="scientific">Fraxinus pennsylvanica</name>
    <dbReference type="NCBI Taxonomy" id="56036"/>
    <lineage>
        <taxon>Eukaryota</taxon>
        <taxon>Viridiplantae</taxon>
        <taxon>Streptophyta</taxon>
        <taxon>Embryophyta</taxon>
        <taxon>Tracheophyta</taxon>
        <taxon>Spermatophyta</taxon>
        <taxon>Magnoliopsida</taxon>
        <taxon>eudicotyledons</taxon>
        <taxon>Gunneridae</taxon>
        <taxon>Pentapetalae</taxon>
        <taxon>asterids</taxon>
        <taxon>lamiids</taxon>
        <taxon>Lamiales</taxon>
        <taxon>Oleaceae</taxon>
        <taxon>Oleeae</taxon>
        <taxon>Fraxinus</taxon>
    </lineage>
</organism>
<evidence type="ECO:0000256" key="1">
    <source>
        <dbReference type="ARBA" id="ARBA00023054"/>
    </source>
</evidence>
<evidence type="ECO:0000256" key="2">
    <source>
        <dbReference type="SAM" id="Coils"/>
    </source>
</evidence>
<gene>
    <name evidence="4" type="ORF">FPE_LOCUS31272</name>
</gene>
<feature type="compositionally biased region" description="Pro residues" evidence="3">
    <location>
        <begin position="531"/>
        <end position="542"/>
    </location>
</feature>
<keyword evidence="1 2" id="KW-0175">Coiled coil</keyword>